<dbReference type="Proteomes" id="UP000591131">
    <property type="component" value="Unassembled WGS sequence"/>
</dbReference>
<keyword evidence="2" id="KW-1185">Reference proteome</keyword>
<comment type="caution">
    <text evidence="1">The sequence shown here is derived from an EMBL/GenBank/DDBJ whole genome shotgun (WGS) entry which is preliminary data.</text>
</comment>
<reference evidence="1 2" key="1">
    <citation type="submission" date="2020-04" db="EMBL/GenBank/DDBJ databases">
        <title>Perkinsus chesapeaki whole genome sequence.</title>
        <authorList>
            <person name="Bogema D.R."/>
        </authorList>
    </citation>
    <scope>NUCLEOTIDE SEQUENCE [LARGE SCALE GENOMIC DNA]</scope>
    <source>
        <strain evidence="1">ATCC PRA-425</strain>
    </source>
</reference>
<evidence type="ECO:0000313" key="1">
    <source>
        <dbReference type="EMBL" id="KAF4677204.1"/>
    </source>
</evidence>
<dbReference type="EMBL" id="JAAPAO010000018">
    <property type="protein sequence ID" value="KAF4677204.1"/>
    <property type="molecule type" value="Genomic_DNA"/>
</dbReference>
<evidence type="ECO:0000313" key="2">
    <source>
        <dbReference type="Proteomes" id="UP000591131"/>
    </source>
</evidence>
<protein>
    <submittedName>
        <fullName evidence="1">Uncharacterized protein</fullName>
    </submittedName>
</protein>
<dbReference type="AlphaFoldDB" id="A0A7J6N0R5"/>
<gene>
    <name evidence="1" type="ORF">FOL47_002767</name>
</gene>
<name>A0A7J6N0R5_PERCH</name>
<organism evidence="1 2">
    <name type="scientific">Perkinsus chesapeaki</name>
    <name type="common">Clam parasite</name>
    <name type="synonym">Perkinsus andrewsi</name>
    <dbReference type="NCBI Taxonomy" id="330153"/>
    <lineage>
        <taxon>Eukaryota</taxon>
        <taxon>Sar</taxon>
        <taxon>Alveolata</taxon>
        <taxon>Perkinsozoa</taxon>
        <taxon>Perkinsea</taxon>
        <taxon>Perkinsida</taxon>
        <taxon>Perkinsidae</taxon>
        <taxon>Perkinsus</taxon>
    </lineage>
</organism>
<accession>A0A7J6N0R5</accession>
<proteinExistence type="predicted"/>
<sequence length="334" mass="37671">MLKALEHRYGGVLPGLILDTIWSFARLIIPKIIYQEECYVLGGLNYLAADTLNRKLLGVRCNEEVVSLPMDDLEGVPTQLAPVILLRSACITDNGLVCYTQEDSVEVYCMNLREGDFNSRPETALPEVPNSPEWLRLVSTRDGWLFSISFEKKNGISLYGIKAEGGEAWTYITTIDRRRKNVDRYTVENLDVDFATSDPDPTKILILYRNDSDDSVHFRNLADDSLSSDIEIKHNRESALIPGSGGITCVAVFMGDDERFHEELGFVNDWIGIWVVDPQSGVVLHRTGGYSTNIVEPIIATNDWDIFMPLVPVRDVKGDGRYYGPVYHLKLIYE</sequence>